<evidence type="ECO:0000313" key="1">
    <source>
        <dbReference type="EMBL" id="GAA0290453.1"/>
    </source>
</evidence>
<evidence type="ECO:0000313" key="2">
    <source>
        <dbReference type="Proteomes" id="UP001500837"/>
    </source>
</evidence>
<sequence>MTVLYLNGEAFPEIRVPIVKGRECVGPAFGHRCRHLGHVDVHLRLDAGGFSELLMQSDLNTGDCAFMGL</sequence>
<accession>A0AAV3S4Y5</accession>
<reference evidence="1 2" key="1">
    <citation type="journal article" date="2019" name="Int. J. Syst. Evol. Microbiol.">
        <title>The Global Catalogue of Microorganisms (GCM) 10K type strain sequencing project: providing services to taxonomists for standard genome sequencing and annotation.</title>
        <authorList>
            <consortium name="The Broad Institute Genomics Platform"/>
            <consortium name="The Broad Institute Genome Sequencing Center for Infectious Disease"/>
            <person name="Wu L."/>
            <person name="Ma J."/>
        </authorList>
    </citation>
    <scope>NUCLEOTIDE SEQUENCE [LARGE SCALE GENOMIC DNA]</scope>
    <source>
        <strain evidence="1 2">JCM 16330</strain>
    </source>
</reference>
<dbReference type="Proteomes" id="UP001500837">
    <property type="component" value="Unassembled WGS sequence"/>
</dbReference>
<name>A0AAV3S4Y5_9EURY</name>
<dbReference type="AlphaFoldDB" id="A0AAV3S4Y5"/>
<proteinExistence type="predicted"/>
<keyword evidence="2" id="KW-1185">Reference proteome</keyword>
<protein>
    <submittedName>
        <fullName evidence="1">Uncharacterized protein</fullName>
    </submittedName>
</protein>
<organism evidence="1 2">
    <name type="scientific">Halarchaeum salinum</name>
    <dbReference type="NCBI Taxonomy" id="489912"/>
    <lineage>
        <taxon>Archaea</taxon>
        <taxon>Methanobacteriati</taxon>
        <taxon>Methanobacteriota</taxon>
        <taxon>Stenosarchaea group</taxon>
        <taxon>Halobacteria</taxon>
        <taxon>Halobacteriales</taxon>
        <taxon>Halobacteriaceae</taxon>
    </lineage>
</organism>
<dbReference type="EMBL" id="BAAABL010000008">
    <property type="protein sequence ID" value="GAA0290453.1"/>
    <property type="molecule type" value="Genomic_DNA"/>
</dbReference>
<comment type="caution">
    <text evidence="1">The sequence shown here is derived from an EMBL/GenBank/DDBJ whole genome shotgun (WGS) entry which is preliminary data.</text>
</comment>
<gene>
    <name evidence="1" type="ORF">GCM10009066_01210</name>
</gene>